<reference evidence="1" key="2">
    <citation type="submission" date="2020-05" db="UniProtKB">
        <authorList>
            <consortium name="EnsemblMetazoa"/>
        </authorList>
    </citation>
    <scope>IDENTIFICATION</scope>
    <source>
        <strain evidence="1">IAEA</strain>
    </source>
</reference>
<evidence type="ECO:0000313" key="2">
    <source>
        <dbReference type="Proteomes" id="UP000092460"/>
    </source>
</evidence>
<dbReference type="EnsemblMetazoa" id="GPPI035814-RA">
    <property type="protein sequence ID" value="GPPI035814-PA"/>
    <property type="gene ID" value="GPPI035814"/>
</dbReference>
<proteinExistence type="predicted"/>
<name>A0A1B0BNR3_9MUSC</name>
<reference evidence="2" key="1">
    <citation type="submission" date="2015-01" db="EMBL/GenBank/DDBJ databases">
        <authorList>
            <person name="Aksoy S."/>
            <person name="Warren W."/>
            <person name="Wilson R.K."/>
        </authorList>
    </citation>
    <scope>NUCLEOTIDE SEQUENCE [LARGE SCALE GENOMIC DNA]</scope>
    <source>
        <strain evidence="2">IAEA</strain>
    </source>
</reference>
<accession>A0A1B0BNR3</accession>
<protein>
    <submittedName>
        <fullName evidence="1">Uncharacterized protein</fullName>
    </submittedName>
</protein>
<dbReference type="AlphaFoldDB" id="A0A1B0BNR3"/>
<dbReference type="VEuPathDB" id="VectorBase:GPPI035814"/>
<dbReference type="Proteomes" id="UP000092460">
    <property type="component" value="Unassembled WGS sequence"/>
</dbReference>
<keyword evidence="2" id="KW-1185">Reference proteome</keyword>
<dbReference type="EMBL" id="JXJN01017569">
    <property type="status" value="NOT_ANNOTATED_CDS"/>
    <property type="molecule type" value="Genomic_DNA"/>
</dbReference>
<evidence type="ECO:0000313" key="1">
    <source>
        <dbReference type="EnsemblMetazoa" id="GPPI035814-PA"/>
    </source>
</evidence>
<organism evidence="1 2">
    <name type="scientific">Glossina palpalis gambiensis</name>
    <dbReference type="NCBI Taxonomy" id="67801"/>
    <lineage>
        <taxon>Eukaryota</taxon>
        <taxon>Metazoa</taxon>
        <taxon>Ecdysozoa</taxon>
        <taxon>Arthropoda</taxon>
        <taxon>Hexapoda</taxon>
        <taxon>Insecta</taxon>
        <taxon>Pterygota</taxon>
        <taxon>Neoptera</taxon>
        <taxon>Endopterygota</taxon>
        <taxon>Diptera</taxon>
        <taxon>Brachycera</taxon>
        <taxon>Muscomorpha</taxon>
        <taxon>Hippoboscoidea</taxon>
        <taxon>Glossinidae</taxon>
        <taxon>Glossina</taxon>
    </lineage>
</organism>
<sequence>MFSLPSSTKSPYQLDNCKSQFSIVSQYQRNRKIFAPRGTPDYDPRYWSQAYSNEDVNRYPKDGFDNELLNINITPITTDYQTFLNDSFNSEILEINLGDIIN</sequence>